<evidence type="ECO:0000313" key="6">
    <source>
        <dbReference type="EMBL" id="EIT78102.1"/>
    </source>
</evidence>
<dbReference type="InterPro" id="IPR023186">
    <property type="entry name" value="IUNH"/>
</dbReference>
<dbReference type="HOGENOM" id="CLU_036838_7_0_1"/>
<sequence>MWPTRSLSSLFFLSLALGSPVSQTEKRYAILDNDWGAVSFLPFLIALKNDVQVLGLVSDTANSWQRQCAYHALANLEVGNLSCIPVYAGATYPLINTPERFQAWESVHGKLPWEGAFALENATAEALGNDPTSGDPNRIVKPAFIEGFPTTKINHSTSAANFMVEMVHKYPHQVSIYSVGALTNVALAVRMDSDFASLAKELVIMGGYVDVNMYQVTGDYLQADINSDINLMVDPEAAKIALNAEFPEIVIAGNVANQVQSTQEYLDEVYTVKNEYTKLFHDHYGTEFPFWDETAAALMVDRSLATNTTTAYIDVDISYGSPNYGNIHVYQAMLKPPGVRNITYVNRIDGKPEWISIHFLHQRQYHSLNSSTYTVNKPSPTFLNKYICFARISSCFGFTLGQELS</sequence>
<dbReference type="OrthoDB" id="432381at2759"/>
<protein>
    <submittedName>
        <fullName evidence="6">Putative inosine-uridine preferring nucleoside hydrolase</fullName>
    </submittedName>
</protein>
<organism evidence="6 7">
    <name type="scientific">Aspergillus oryzae (strain 3.042)</name>
    <name type="common">Yellow koji mold</name>
    <dbReference type="NCBI Taxonomy" id="1160506"/>
    <lineage>
        <taxon>Eukaryota</taxon>
        <taxon>Fungi</taxon>
        <taxon>Dikarya</taxon>
        <taxon>Ascomycota</taxon>
        <taxon>Pezizomycotina</taxon>
        <taxon>Eurotiomycetes</taxon>
        <taxon>Eurotiomycetidae</taxon>
        <taxon>Eurotiales</taxon>
        <taxon>Aspergillaceae</taxon>
        <taxon>Aspergillus</taxon>
        <taxon>Aspergillus subgen. Circumdati</taxon>
    </lineage>
</organism>
<feature type="domain" description="Inosine/uridine-preferring nucleoside hydrolase" evidence="5">
    <location>
        <begin position="30"/>
        <end position="342"/>
    </location>
</feature>
<gene>
    <name evidence="6" type="ORF">Ao3042_05809</name>
</gene>
<accession>I8A0K0</accession>
<dbReference type="GO" id="GO:0006152">
    <property type="term" value="P:purine nucleoside catabolic process"/>
    <property type="evidence" value="ECO:0007669"/>
    <property type="project" value="TreeGrafter"/>
</dbReference>
<name>I8A0K0_ASPO3</name>
<evidence type="ECO:0000256" key="1">
    <source>
        <dbReference type="ARBA" id="ARBA00009176"/>
    </source>
</evidence>
<dbReference type="Proteomes" id="UP000002812">
    <property type="component" value="Unassembled WGS sequence"/>
</dbReference>
<dbReference type="AlphaFoldDB" id="I8A0K0"/>
<evidence type="ECO:0000259" key="5">
    <source>
        <dbReference type="Pfam" id="PF01156"/>
    </source>
</evidence>
<evidence type="ECO:0000256" key="2">
    <source>
        <dbReference type="ARBA" id="ARBA00022801"/>
    </source>
</evidence>
<dbReference type="InterPro" id="IPR036452">
    <property type="entry name" value="Ribo_hydro-like"/>
</dbReference>
<comment type="similarity">
    <text evidence="1">Belongs to the IUNH family.</text>
</comment>
<dbReference type="PANTHER" id="PTHR12304:SF25">
    <property type="entry name" value="INOSINE_URIDINE-PREFERRING NUCLEOSIDE HYDROLASE DOMAIN-CONTAINING PROTEIN"/>
    <property type="match status" value="1"/>
</dbReference>
<reference evidence="6 7" key="1">
    <citation type="journal article" date="2012" name="Eukaryot. Cell">
        <title>Draft genome sequence of Aspergillus oryzae strain 3.042.</title>
        <authorList>
            <person name="Zhao G."/>
            <person name="Yao Y."/>
            <person name="Qi W."/>
            <person name="Wang C."/>
            <person name="Hou L."/>
            <person name="Zeng B."/>
            <person name="Cao X."/>
        </authorList>
    </citation>
    <scope>NUCLEOTIDE SEQUENCE [LARGE SCALE GENOMIC DNA]</scope>
    <source>
        <strain evidence="6 7">3.042</strain>
    </source>
</reference>
<keyword evidence="4" id="KW-0732">Signal</keyword>
<keyword evidence="2 6" id="KW-0378">Hydrolase</keyword>
<feature type="chain" id="PRO_5003712983" evidence="4">
    <location>
        <begin position="19"/>
        <end position="405"/>
    </location>
</feature>
<dbReference type="PANTHER" id="PTHR12304">
    <property type="entry name" value="INOSINE-URIDINE PREFERRING NUCLEOSIDE HYDROLASE"/>
    <property type="match status" value="1"/>
</dbReference>
<dbReference type="EMBL" id="AKHY01000141">
    <property type="protein sequence ID" value="EIT78102.1"/>
    <property type="molecule type" value="Genomic_DNA"/>
</dbReference>
<evidence type="ECO:0000256" key="3">
    <source>
        <dbReference type="ARBA" id="ARBA00023295"/>
    </source>
</evidence>
<proteinExistence type="inferred from homology"/>
<evidence type="ECO:0000256" key="4">
    <source>
        <dbReference type="SAM" id="SignalP"/>
    </source>
</evidence>
<dbReference type="SUPFAM" id="SSF53590">
    <property type="entry name" value="Nucleoside hydrolase"/>
    <property type="match status" value="1"/>
</dbReference>
<feature type="signal peptide" evidence="4">
    <location>
        <begin position="1"/>
        <end position="18"/>
    </location>
</feature>
<dbReference type="GO" id="GO:0008477">
    <property type="term" value="F:purine nucleosidase activity"/>
    <property type="evidence" value="ECO:0007669"/>
    <property type="project" value="TreeGrafter"/>
</dbReference>
<dbReference type="Gene3D" id="3.90.245.10">
    <property type="entry name" value="Ribonucleoside hydrolase-like"/>
    <property type="match status" value="1"/>
</dbReference>
<dbReference type="Pfam" id="PF01156">
    <property type="entry name" value="IU_nuc_hydro"/>
    <property type="match status" value="1"/>
</dbReference>
<reference evidence="7" key="2">
    <citation type="submission" date="2012-06" db="EMBL/GenBank/DDBJ databases">
        <title>Comparative genomic analyses of Aspergillus oryzae 3.042 and A. oryzae RIB40 for soy-sauce fermentation.</title>
        <authorList>
            <person name="Zhao G."/>
            <person name="Hou L."/>
            <person name="Wang C."/>
            <person name="Cao X."/>
        </authorList>
    </citation>
    <scope>NUCLEOTIDE SEQUENCE [LARGE SCALE GENOMIC DNA]</scope>
    <source>
        <strain evidence="7">3.042</strain>
    </source>
</reference>
<keyword evidence="3" id="KW-0326">Glycosidase</keyword>
<dbReference type="GO" id="GO:0005829">
    <property type="term" value="C:cytosol"/>
    <property type="evidence" value="ECO:0007669"/>
    <property type="project" value="TreeGrafter"/>
</dbReference>
<dbReference type="InterPro" id="IPR001910">
    <property type="entry name" value="Inosine/uridine_hydrolase_dom"/>
</dbReference>
<comment type="caution">
    <text evidence="6">The sequence shown here is derived from an EMBL/GenBank/DDBJ whole genome shotgun (WGS) entry which is preliminary data.</text>
</comment>
<evidence type="ECO:0000313" key="7">
    <source>
        <dbReference type="Proteomes" id="UP000002812"/>
    </source>
</evidence>